<keyword evidence="2" id="KW-1185">Reference proteome</keyword>
<evidence type="ECO:0000313" key="2">
    <source>
        <dbReference type="Proteomes" id="UP000255326"/>
    </source>
</evidence>
<keyword evidence="1" id="KW-0966">Cell projection</keyword>
<dbReference type="OrthoDB" id="1739831at2"/>
<keyword evidence="1" id="KW-0969">Cilium</keyword>
<reference evidence="1 2" key="1">
    <citation type="submission" date="2018-07" db="EMBL/GenBank/DDBJ databases">
        <title>Genomic Encyclopedia of Type Strains, Phase IV (KMG-IV): sequencing the most valuable type-strain genomes for metagenomic binning, comparative biology and taxonomic classification.</title>
        <authorList>
            <person name="Goeker M."/>
        </authorList>
    </citation>
    <scope>NUCLEOTIDE SEQUENCE [LARGE SCALE GENOMIC DNA]</scope>
    <source>
        <strain evidence="1 2">DSM 25281</strain>
    </source>
</reference>
<dbReference type="InterPro" id="IPR022258">
    <property type="entry name" value="Flagellar_operon_YvyF"/>
</dbReference>
<protein>
    <submittedName>
        <fullName evidence="1">Flagellar operon protein (TIGR03826 family)</fullName>
    </submittedName>
</protein>
<dbReference type="Proteomes" id="UP000255326">
    <property type="component" value="Unassembled WGS sequence"/>
</dbReference>
<comment type="caution">
    <text evidence="1">The sequence shown here is derived from an EMBL/GenBank/DDBJ whole genome shotgun (WGS) entry which is preliminary data.</text>
</comment>
<dbReference type="EMBL" id="QQAY01000012">
    <property type="protein sequence ID" value="RDI40128.1"/>
    <property type="molecule type" value="Genomic_DNA"/>
</dbReference>
<evidence type="ECO:0000313" key="1">
    <source>
        <dbReference type="EMBL" id="RDI40128.1"/>
    </source>
</evidence>
<proteinExistence type="predicted"/>
<name>A0A370G8J6_9BACI</name>
<dbReference type="AlphaFoldDB" id="A0A370G8J6"/>
<dbReference type="RefSeq" id="WP_114746519.1">
    <property type="nucleotide sequence ID" value="NZ_QQAY01000012.1"/>
</dbReference>
<dbReference type="NCBIfam" id="TIGR03826">
    <property type="entry name" value="YvyF"/>
    <property type="match status" value="1"/>
</dbReference>
<gene>
    <name evidence="1" type="ORF">DFR59_11244</name>
</gene>
<accession>A0A370G8J6</accession>
<organism evidence="1 2">
    <name type="scientific">Falsibacillus pallidus</name>
    <dbReference type="NCBI Taxonomy" id="493781"/>
    <lineage>
        <taxon>Bacteria</taxon>
        <taxon>Bacillati</taxon>
        <taxon>Bacillota</taxon>
        <taxon>Bacilli</taxon>
        <taxon>Bacillales</taxon>
        <taxon>Bacillaceae</taxon>
        <taxon>Falsibacillus</taxon>
    </lineage>
</organism>
<keyword evidence="1" id="KW-0282">Flagellum</keyword>
<sequence>MAELTNCPTCDSIFVKNAFRDVCEKCFKEEEKQYDTVYAFLRKRENRAATIPTIVAQTGVSEDLVHKFVRKGRFNIANFPNLGYPCDKCGSIIKQGKICENCSSTLRADLKTFQNEQKRAIEIREKEKATYYSNKD</sequence>